<organism evidence="2">
    <name type="scientific">uncultured Thermomicrobiales bacterium</name>
    <dbReference type="NCBI Taxonomy" id="1645740"/>
    <lineage>
        <taxon>Bacteria</taxon>
        <taxon>Pseudomonadati</taxon>
        <taxon>Thermomicrobiota</taxon>
        <taxon>Thermomicrobia</taxon>
        <taxon>Thermomicrobiales</taxon>
        <taxon>environmental samples</taxon>
    </lineage>
</organism>
<name>A0A6J4V8P1_9BACT</name>
<feature type="compositionally biased region" description="Basic and acidic residues" evidence="1">
    <location>
        <begin position="1"/>
        <end position="10"/>
    </location>
</feature>
<gene>
    <name evidence="2" type="ORF">AVDCRST_MAG88-2257</name>
</gene>
<sequence length="30" mass="3684">GQGRLRECRQALRRRGCRQQPQPRHQRSRI</sequence>
<feature type="non-terminal residue" evidence="2">
    <location>
        <position position="1"/>
    </location>
</feature>
<evidence type="ECO:0000313" key="2">
    <source>
        <dbReference type="EMBL" id="CAA9570183.1"/>
    </source>
</evidence>
<proteinExistence type="predicted"/>
<feature type="non-terminal residue" evidence="2">
    <location>
        <position position="30"/>
    </location>
</feature>
<evidence type="ECO:0000256" key="1">
    <source>
        <dbReference type="SAM" id="MobiDB-lite"/>
    </source>
</evidence>
<dbReference type="EMBL" id="CADCWM010000578">
    <property type="protein sequence ID" value="CAA9570183.1"/>
    <property type="molecule type" value="Genomic_DNA"/>
</dbReference>
<reference evidence="2" key="1">
    <citation type="submission" date="2020-02" db="EMBL/GenBank/DDBJ databases">
        <authorList>
            <person name="Meier V. D."/>
        </authorList>
    </citation>
    <scope>NUCLEOTIDE SEQUENCE</scope>
    <source>
        <strain evidence="2">AVDCRST_MAG88</strain>
    </source>
</reference>
<protein>
    <submittedName>
        <fullName evidence="2">Uncharacterized protein</fullName>
    </submittedName>
</protein>
<feature type="region of interest" description="Disordered" evidence="1">
    <location>
        <begin position="1"/>
        <end position="30"/>
    </location>
</feature>
<accession>A0A6J4V8P1</accession>
<dbReference type="AlphaFoldDB" id="A0A6J4V8P1"/>